<sequence length="245" mass="28952">MYNSLKKIINTLLPKKAIFKIEPFLRSGWSLFYRGSKYECTICKTKLKKWIILHNQDKICPKCGSLARDRRLWMFIENSYLAEDIKVLDFSPSRCLYRKWKKQNASYKATDLSGDFISDNQYDITSIPEDDNTFDLILCYHVLEHVTNDLSAMKELHRTLKPTGTLFVQTPFKEGEIYEDYTITSTEDRLRHFGQEDHVRIYSIEGLKNRLIQSGFKTEVNQYQNKNLFYGLAENETILIMKKRK</sequence>
<gene>
    <name evidence="1" type="ORF">C8P67_10658</name>
</gene>
<dbReference type="AlphaFoldDB" id="A0A3E0EJP9"/>
<accession>A0A3E0EJP9</accession>
<dbReference type="SUPFAM" id="SSF53335">
    <property type="entry name" value="S-adenosyl-L-methionine-dependent methyltransferases"/>
    <property type="match status" value="1"/>
</dbReference>
<dbReference type="OrthoDB" id="3896938at2"/>
<proteinExistence type="predicted"/>
<protein>
    <submittedName>
        <fullName evidence="1">Methyltransferase family protein</fullName>
    </submittedName>
</protein>
<dbReference type="EMBL" id="QUNI01000006">
    <property type="protein sequence ID" value="REG98462.1"/>
    <property type="molecule type" value="Genomic_DNA"/>
</dbReference>
<evidence type="ECO:0000313" key="1">
    <source>
        <dbReference type="EMBL" id="REG98462.1"/>
    </source>
</evidence>
<dbReference type="GO" id="GO:0032259">
    <property type="term" value="P:methylation"/>
    <property type="evidence" value="ECO:0007669"/>
    <property type="project" value="UniProtKB-KW"/>
</dbReference>
<dbReference type="InterPro" id="IPR029063">
    <property type="entry name" value="SAM-dependent_MTases_sf"/>
</dbReference>
<dbReference type="Proteomes" id="UP000257136">
    <property type="component" value="Unassembled WGS sequence"/>
</dbReference>
<keyword evidence="2" id="KW-1185">Reference proteome</keyword>
<reference evidence="1 2" key="1">
    <citation type="submission" date="2018-08" db="EMBL/GenBank/DDBJ databases">
        <title>Genomic Encyclopedia of Archaeal and Bacterial Type Strains, Phase II (KMG-II): from individual species to whole genera.</title>
        <authorList>
            <person name="Goeker M."/>
        </authorList>
    </citation>
    <scope>NUCLEOTIDE SEQUENCE [LARGE SCALE GENOMIC DNA]</scope>
    <source>
        <strain evidence="1 2">DSM 100880</strain>
    </source>
</reference>
<keyword evidence="1" id="KW-0489">Methyltransferase</keyword>
<evidence type="ECO:0000313" key="2">
    <source>
        <dbReference type="Proteomes" id="UP000257136"/>
    </source>
</evidence>
<keyword evidence="1" id="KW-0808">Transferase</keyword>
<dbReference type="GO" id="GO:0008168">
    <property type="term" value="F:methyltransferase activity"/>
    <property type="evidence" value="ECO:0007669"/>
    <property type="project" value="UniProtKB-KW"/>
</dbReference>
<comment type="caution">
    <text evidence="1">The sequence shown here is derived from an EMBL/GenBank/DDBJ whole genome shotgun (WGS) entry which is preliminary data.</text>
</comment>
<organism evidence="1 2">
    <name type="scientific">Flavobacterium aquicola</name>
    <dbReference type="NCBI Taxonomy" id="1682742"/>
    <lineage>
        <taxon>Bacteria</taxon>
        <taxon>Pseudomonadati</taxon>
        <taxon>Bacteroidota</taxon>
        <taxon>Flavobacteriia</taxon>
        <taxon>Flavobacteriales</taxon>
        <taxon>Flavobacteriaceae</taxon>
        <taxon>Flavobacterium</taxon>
    </lineage>
</organism>
<dbReference type="Gene3D" id="3.40.50.150">
    <property type="entry name" value="Vaccinia Virus protein VP39"/>
    <property type="match status" value="1"/>
</dbReference>
<name>A0A3E0EJP9_9FLAO</name>
<dbReference type="RefSeq" id="WP_115813356.1">
    <property type="nucleotide sequence ID" value="NZ_QUNI01000006.1"/>
</dbReference>
<dbReference type="CDD" id="cd02440">
    <property type="entry name" value="AdoMet_MTases"/>
    <property type="match status" value="1"/>
</dbReference>
<dbReference type="Pfam" id="PF13489">
    <property type="entry name" value="Methyltransf_23"/>
    <property type="match status" value="1"/>
</dbReference>